<dbReference type="Pfam" id="PF01979">
    <property type="entry name" value="Amidohydro_1"/>
    <property type="match status" value="1"/>
</dbReference>
<dbReference type="InterPro" id="IPR011059">
    <property type="entry name" value="Metal-dep_hydrolase_composite"/>
</dbReference>
<name>A0A9Q7EZX6_9BACT</name>
<proteinExistence type="predicted"/>
<evidence type="ECO:0000313" key="2">
    <source>
        <dbReference type="EMBL" id="QTX33401.1"/>
    </source>
</evidence>
<dbReference type="PANTHER" id="PTHR43135">
    <property type="entry name" value="ALPHA-D-RIBOSE 1-METHYLPHOSPHONATE 5-TRIPHOSPHATE DIPHOSPHATASE"/>
    <property type="match status" value="1"/>
</dbReference>
<feature type="domain" description="Amidohydrolase-related" evidence="1">
    <location>
        <begin position="57"/>
        <end position="385"/>
    </location>
</feature>
<dbReference type="KEGG" id="aram:KAR29_05890"/>
<sequence>MTGILLRNGLLCDPRRRTRERGHLLLDGGLVVGRLSDEEALDAEKRGCHVIDAGPFWVTAGLIDVHTHLGLWEEGAPEEEGSGNEMTSPVTPHLRVVDAVNPADRAFSEARRAGVTTVQILPGSANVIGGQGAVVRTEGTVVDAMIRRAPSAMKAAFGENPKNVYRAQKAAPSTRMAVAATLREALLKARRYGESLQAKGKKGREGELDVKSEALLSVLSGEVPLRVHAHRADDMMTALRIADEFGLSITLEHGTEGLRIAPILAGRAIPVAYGPALSSRPKLELAELEIGDAARLVAAGVRLSLTTDHPVIPIRFILAQASEAVRAGLDADDALAALTINAAEHLGLAETLGSLDEGKRADLVLWTGDPLHYRTVAAATFIDGKVVHKDRGVQL</sequence>
<evidence type="ECO:0000259" key="1">
    <source>
        <dbReference type="Pfam" id="PF01979"/>
    </source>
</evidence>
<reference evidence="3" key="1">
    <citation type="submission" date="2021-04" db="EMBL/GenBank/DDBJ databases">
        <title>A novel Synergistetes isolate from a pyrite-forming mixed culture.</title>
        <authorList>
            <person name="Bunk B."/>
            <person name="Sproer C."/>
            <person name="Spring S."/>
            <person name="Pester M."/>
        </authorList>
    </citation>
    <scope>NUCLEOTIDE SEQUENCE [LARGE SCALE GENOMIC DNA]</scope>
    <source>
        <strain evidence="3">J.5.4.2-T.3.5.2</strain>
    </source>
</reference>
<dbReference type="PANTHER" id="PTHR43135:SF3">
    <property type="entry name" value="ALPHA-D-RIBOSE 1-METHYLPHOSPHONATE 5-TRIPHOSPHATE DIPHOSPHATASE"/>
    <property type="match status" value="1"/>
</dbReference>
<dbReference type="Gene3D" id="3.20.20.140">
    <property type="entry name" value="Metal-dependent hydrolases"/>
    <property type="match status" value="1"/>
</dbReference>
<dbReference type="GO" id="GO:0016810">
    <property type="term" value="F:hydrolase activity, acting on carbon-nitrogen (but not peptide) bonds"/>
    <property type="evidence" value="ECO:0007669"/>
    <property type="project" value="InterPro"/>
</dbReference>
<dbReference type="CDD" id="cd01309">
    <property type="entry name" value="Met_dep_hydrolase_C"/>
    <property type="match status" value="1"/>
</dbReference>
<dbReference type="Proteomes" id="UP000671879">
    <property type="component" value="Chromosome"/>
</dbReference>
<dbReference type="AlphaFoldDB" id="A0A9Q7EZX6"/>
<dbReference type="InterPro" id="IPR006680">
    <property type="entry name" value="Amidohydro-rel"/>
</dbReference>
<dbReference type="SUPFAM" id="SSF51338">
    <property type="entry name" value="Composite domain of metallo-dependent hydrolases"/>
    <property type="match status" value="1"/>
</dbReference>
<organism evidence="2 3">
    <name type="scientific">Aminithiophilus ramosus</name>
    <dbReference type="NCBI Taxonomy" id="3029084"/>
    <lineage>
        <taxon>Bacteria</taxon>
        <taxon>Thermotogati</taxon>
        <taxon>Synergistota</taxon>
        <taxon>Synergistia</taxon>
        <taxon>Synergistales</taxon>
        <taxon>Aminithiophilaceae</taxon>
        <taxon>Aminithiophilus</taxon>
    </lineage>
</organism>
<accession>A0A9Q7EZX6</accession>
<dbReference type="InterPro" id="IPR051781">
    <property type="entry name" value="Metallo-dep_Hydrolase"/>
</dbReference>
<dbReference type="EMBL" id="CP072943">
    <property type="protein sequence ID" value="QTX33401.1"/>
    <property type="molecule type" value="Genomic_DNA"/>
</dbReference>
<evidence type="ECO:0000313" key="3">
    <source>
        <dbReference type="Proteomes" id="UP000671879"/>
    </source>
</evidence>
<protein>
    <submittedName>
        <fullName evidence="2">Amidohydrolase</fullName>
    </submittedName>
</protein>
<dbReference type="InterPro" id="IPR032466">
    <property type="entry name" value="Metal_Hydrolase"/>
</dbReference>
<dbReference type="RefSeq" id="WP_274374687.1">
    <property type="nucleotide sequence ID" value="NZ_CP072943.1"/>
</dbReference>
<gene>
    <name evidence="2" type="ORF">KAR29_05890</name>
</gene>
<dbReference type="SUPFAM" id="SSF51556">
    <property type="entry name" value="Metallo-dependent hydrolases"/>
    <property type="match status" value="1"/>
</dbReference>
<keyword evidence="3" id="KW-1185">Reference proteome</keyword>